<dbReference type="Proteomes" id="UP001186974">
    <property type="component" value="Unassembled WGS sequence"/>
</dbReference>
<name>A0ACC3CTF6_9PEZI</name>
<reference evidence="1" key="1">
    <citation type="submission" date="2024-09" db="EMBL/GenBank/DDBJ databases">
        <title>Black Yeasts Isolated from many extreme environments.</title>
        <authorList>
            <person name="Coleine C."/>
            <person name="Stajich J.E."/>
            <person name="Selbmann L."/>
        </authorList>
    </citation>
    <scope>NUCLEOTIDE SEQUENCE</scope>
    <source>
        <strain evidence="1">CCFEE 5737</strain>
    </source>
</reference>
<proteinExistence type="predicted"/>
<sequence length="273" mass="31045">MDIDKAESDDEKRPGAQEDAAMSNAPLLADNNSRANSVPLYEEAKAEPEAGRRLNQTKKDKPSIVVDLTGDGESSDDPVVDLTTPKQDSLYDGRPEQATDEQIAAWSWEKLEEHQDRKRIVIKVVRSMQKAEFSAIRRRLQGLKPKNQRDFQDELKRTLASISNDEGRVPGMLKPDYDLLYVITKIFMCWVHASYRYWTMEKIPKSAVAEIWQECVKNIHPFTILLMFIARYDLNPIRAKFSKFKGFDAEQKPSATPLTSKASTSKISPSKPL</sequence>
<dbReference type="EMBL" id="JAWDJW010011949">
    <property type="protein sequence ID" value="KAK3044430.1"/>
    <property type="molecule type" value="Genomic_DNA"/>
</dbReference>
<accession>A0ACC3CTF6</accession>
<evidence type="ECO:0000313" key="1">
    <source>
        <dbReference type="EMBL" id="KAK3044430.1"/>
    </source>
</evidence>
<organism evidence="1 2">
    <name type="scientific">Coniosporium uncinatum</name>
    <dbReference type="NCBI Taxonomy" id="93489"/>
    <lineage>
        <taxon>Eukaryota</taxon>
        <taxon>Fungi</taxon>
        <taxon>Dikarya</taxon>
        <taxon>Ascomycota</taxon>
        <taxon>Pezizomycotina</taxon>
        <taxon>Dothideomycetes</taxon>
        <taxon>Dothideomycetes incertae sedis</taxon>
        <taxon>Coniosporium</taxon>
    </lineage>
</organism>
<gene>
    <name evidence="1" type="ORF">LTS18_001306</name>
</gene>
<comment type="caution">
    <text evidence="1">The sequence shown here is derived from an EMBL/GenBank/DDBJ whole genome shotgun (WGS) entry which is preliminary data.</text>
</comment>
<keyword evidence="2" id="KW-1185">Reference proteome</keyword>
<evidence type="ECO:0000313" key="2">
    <source>
        <dbReference type="Proteomes" id="UP001186974"/>
    </source>
</evidence>
<protein>
    <submittedName>
        <fullName evidence="1">Uncharacterized protein</fullName>
    </submittedName>
</protein>
<feature type="non-terminal residue" evidence="1">
    <location>
        <position position="273"/>
    </location>
</feature>